<accession>A0AAD1W4T6</accession>
<reference evidence="1" key="1">
    <citation type="submission" date="2022-03" db="EMBL/GenBank/DDBJ databases">
        <authorList>
            <person name="Alioto T."/>
            <person name="Alioto T."/>
            <person name="Gomez Garrido J."/>
        </authorList>
    </citation>
    <scope>NUCLEOTIDE SEQUENCE</scope>
</reference>
<name>A0AAD1W4T6_PELCU</name>
<dbReference type="Proteomes" id="UP001295444">
    <property type="component" value="Chromosome 04"/>
</dbReference>
<dbReference type="AlphaFoldDB" id="A0AAD1W4T6"/>
<evidence type="ECO:0000313" key="2">
    <source>
        <dbReference type="Proteomes" id="UP001295444"/>
    </source>
</evidence>
<sequence length="64" mass="6990">MRRGCRAPGLSDRLCRVLCVSGNVSPSCAELPPNTHTHSEKLPVRSQPPPLLLFGWITPELAAR</sequence>
<dbReference type="EMBL" id="OW240915">
    <property type="protein sequence ID" value="CAH2284528.1"/>
    <property type="molecule type" value="Genomic_DNA"/>
</dbReference>
<gene>
    <name evidence="1" type="ORF">PECUL_23A016217</name>
</gene>
<protein>
    <submittedName>
        <fullName evidence="1">Uncharacterized protein</fullName>
    </submittedName>
</protein>
<feature type="non-terminal residue" evidence="1">
    <location>
        <position position="64"/>
    </location>
</feature>
<evidence type="ECO:0000313" key="1">
    <source>
        <dbReference type="EMBL" id="CAH2284528.1"/>
    </source>
</evidence>
<proteinExistence type="predicted"/>
<organism evidence="1 2">
    <name type="scientific">Pelobates cultripes</name>
    <name type="common">Western spadefoot toad</name>
    <dbReference type="NCBI Taxonomy" id="61616"/>
    <lineage>
        <taxon>Eukaryota</taxon>
        <taxon>Metazoa</taxon>
        <taxon>Chordata</taxon>
        <taxon>Craniata</taxon>
        <taxon>Vertebrata</taxon>
        <taxon>Euteleostomi</taxon>
        <taxon>Amphibia</taxon>
        <taxon>Batrachia</taxon>
        <taxon>Anura</taxon>
        <taxon>Pelobatoidea</taxon>
        <taxon>Pelobatidae</taxon>
        <taxon>Pelobates</taxon>
    </lineage>
</organism>
<keyword evidence="2" id="KW-1185">Reference proteome</keyword>